<evidence type="ECO:0000259" key="2">
    <source>
        <dbReference type="PROSITE" id="PS01033"/>
    </source>
</evidence>
<dbReference type="Gene3D" id="1.10.490.10">
    <property type="entry name" value="Globins"/>
    <property type="match status" value="1"/>
</dbReference>
<dbReference type="PROSITE" id="PS01033">
    <property type="entry name" value="GLOBIN"/>
    <property type="match status" value="1"/>
</dbReference>
<dbReference type="OrthoDB" id="5781000at2759"/>
<keyword evidence="1" id="KW-0479">Metal-binding</keyword>
<gene>
    <name evidence="3" type="ORF">CAMP_LOCUS11504</name>
</gene>
<keyword evidence="1" id="KW-0349">Heme</keyword>
<dbReference type="InterPro" id="IPR044399">
    <property type="entry name" value="Mb-like_M"/>
</dbReference>
<comment type="similarity">
    <text evidence="1">Belongs to the globin family.</text>
</comment>
<reference evidence="3" key="1">
    <citation type="submission" date="2022-11" db="EMBL/GenBank/DDBJ databases">
        <authorList>
            <person name="Kikuchi T."/>
        </authorList>
    </citation>
    <scope>NUCLEOTIDE SEQUENCE</scope>
    <source>
        <strain evidence="3">PS1010</strain>
    </source>
</reference>
<dbReference type="GO" id="GO:0005344">
    <property type="term" value="F:oxygen carrier activity"/>
    <property type="evidence" value="ECO:0007669"/>
    <property type="project" value="UniProtKB-KW"/>
</dbReference>
<dbReference type="EMBL" id="CANHGI010000004">
    <property type="protein sequence ID" value="CAI5448867.1"/>
    <property type="molecule type" value="Genomic_DNA"/>
</dbReference>
<accession>A0A9P1IRI9</accession>
<protein>
    <recommendedName>
        <fullName evidence="2">Globin domain-containing protein</fullName>
    </recommendedName>
</protein>
<dbReference type="GO" id="GO:0020037">
    <property type="term" value="F:heme binding"/>
    <property type="evidence" value="ECO:0007669"/>
    <property type="project" value="InterPro"/>
</dbReference>
<evidence type="ECO:0000313" key="3">
    <source>
        <dbReference type="EMBL" id="CAI5448867.1"/>
    </source>
</evidence>
<sequence>MKLNCFGKTPERDLCELRDEEMEAIKEVWVRAKEREIGKHILQELIERKPQFKDYFGIQADEKDVFSCREFQLQAHRIQNFLDTAVSSLGFCPMKNVLQMAYRIGQIHFYRGVNFGADNWLTFKKVTVEIVTQENSKTENGEDESIKDTATTISLFPANQSCLVVIGWEKFMGSVIKEMKKGFLDEARRNCHDEETRF</sequence>
<name>A0A9P1IRI9_9PELO</name>
<dbReference type="Proteomes" id="UP001152747">
    <property type="component" value="Unassembled WGS sequence"/>
</dbReference>
<dbReference type="SUPFAM" id="SSF46458">
    <property type="entry name" value="Globin-like"/>
    <property type="match status" value="1"/>
</dbReference>
<comment type="caution">
    <text evidence="3">The sequence shown here is derived from an EMBL/GenBank/DDBJ whole genome shotgun (WGS) entry which is preliminary data.</text>
</comment>
<evidence type="ECO:0000256" key="1">
    <source>
        <dbReference type="RuleBase" id="RU000356"/>
    </source>
</evidence>
<keyword evidence="1" id="KW-0561">Oxygen transport</keyword>
<dbReference type="GO" id="GO:0019825">
    <property type="term" value="F:oxygen binding"/>
    <property type="evidence" value="ECO:0007669"/>
    <property type="project" value="InterPro"/>
</dbReference>
<keyword evidence="1" id="KW-0813">Transport</keyword>
<dbReference type="AlphaFoldDB" id="A0A9P1IRI9"/>
<feature type="domain" description="Globin" evidence="2">
    <location>
        <begin position="16"/>
        <end position="184"/>
    </location>
</feature>
<keyword evidence="1" id="KW-0408">Iron</keyword>
<dbReference type="CDD" id="cd01040">
    <property type="entry name" value="Mb-like"/>
    <property type="match status" value="1"/>
</dbReference>
<dbReference type="InterPro" id="IPR012292">
    <property type="entry name" value="Globin/Proto"/>
</dbReference>
<dbReference type="InterPro" id="IPR009050">
    <property type="entry name" value="Globin-like_sf"/>
</dbReference>
<organism evidence="3 4">
    <name type="scientific">Caenorhabditis angaria</name>
    <dbReference type="NCBI Taxonomy" id="860376"/>
    <lineage>
        <taxon>Eukaryota</taxon>
        <taxon>Metazoa</taxon>
        <taxon>Ecdysozoa</taxon>
        <taxon>Nematoda</taxon>
        <taxon>Chromadorea</taxon>
        <taxon>Rhabditida</taxon>
        <taxon>Rhabditina</taxon>
        <taxon>Rhabditomorpha</taxon>
        <taxon>Rhabditoidea</taxon>
        <taxon>Rhabditidae</taxon>
        <taxon>Peloderinae</taxon>
        <taxon>Caenorhabditis</taxon>
    </lineage>
</organism>
<evidence type="ECO:0000313" key="4">
    <source>
        <dbReference type="Proteomes" id="UP001152747"/>
    </source>
</evidence>
<dbReference type="InterPro" id="IPR000971">
    <property type="entry name" value="Globin"/>
</dbReference>
<dbReference type="Pfam" id="PF00042">
    <property type="entry name" value="Globin"/>
    <property type="match status" value="1"/>
</dbReference>
<proteinExistence type="inferred from homology"/>
<keyword evidence="4" id="KW-1185">Reference proteome</keyword>